<dbReference type="Proteomes" id="UP000186176">
    <property type="component" value="Unassembled WGS sequence"/>
</dbReference>
<dbReference type="EMBL" id="LRBP01000008">
    <property type="protein sequence ID" value="OII74880.1"/>
    <property type="molecule type" value="Genomic_DNA"/>
</dbReference>
<comment type="caution">
    <text evidence="1">The sequence shown here is derived from an EMBL/GenBank/DDBJ whole genome shotgun (WGS) entry which is preliminary data.</text>
</comment>
<protein>
    <submittedName>
        <fullName evidence="1">Uncharacterized protein</fullName>
    </submittedName>
</protein>
<dbReference type="AlphaFoldDB" id="A0A1J4MKY9"/>
<dbReference type="OrthoDB" id="341533at2759"/>
<dbReference type="VEuPathDB" id="CryptoDB:cubi_03012"/>
<organism evidence="1 2">
    <name type="scientific">Cryptosporidium ubiquitum</name>
    <dbReference type="NCBI Taxonomy" id="857276"/>
    <lineage>
        <taxon>Eukaryota</taxon>
        <taxon>Sar</taxon>
        <taxon>Alveolata</taxon>
        <taxon>Apicomplexa</taxon>
        <taxon>Conoidasida</taxon>
        <taxon>Coccidia</taxon>
        <taxon>Eucoccidiorida</taxon>
        <taxon>Eimeriorina</taxon>
        <taxon>Cryptosporidiidae</taxon>
        <taxon>Cryptosporidium</taxon>
    </lineage>
</organism>
<evidence type="ECO:0000313" key="1">
    <source>
        <dbReference type="EMBL" id="OII74880.1"/>
    </source>
</evidence>
<gene>
    <name evidence="1" type="ORF">cubi_03012</name>
</gene>
<dbReference type="RefSeq" id="XP_028876025.1">
    <property type="nucleotide sequence ID" value="XM_029020024.1"/>
</dbReference>
<proteinExistence type="predicted"/>
<name>A0A1J4MKY9_9CRYT</name>
<accession>A0A1J4MKY9</accession>
<evidence type="ECO:0000313" key="2">
    <source>
        <dbReference type="Proteomes" id="UP000186176"/>
    </source>
</evidence>
<dbReference type="GeneID" id="39979803"/>
<reference evidence="1 2" key="1">
    <citation type="submission" date="2016-10" db="EMBL/GenBank/DDBJ databases">
        <title>Reductive evolution of mitochondrial metabolism and differential evolution of invasion-related proteins in Cryptosporidium.</title>
        <authorList>
            <person name="Liu S."/>
            <person name="Roellig D.M."/>
            <person name="Guo Y."/>
            <person name="Li N."/>
            <person name="Frace M.A."/>
            <person name="Tang K."/>
            <person name="Zhang L."/>
            <person name="Feng Y."/>
            <person name="Xiao L."/>
        </authorList>
    </citation>
    <scope>NUCLEOTIDE SEQUENCE [LARGE SCALE GENOMIC DNA]</scope>
    <source>
        <strain evidence="1">39726</strain>
    </source>
</reference>
<keyword evidence="2" id="KW-1185">Reference proteome</keyword>
<sequence>MTKKTPALSNNTMEFKYIAVCVILYLICVTVEANSIHHRIKLDSFVEYDIFDIIVNSRKADAKPRRNFPFIKINNRQSSNSLAPAFMKIHHGACKEGKNEYTVSTSSSPAFENCNHSLANQIEVNSTGSISVKCCSTITSPNIIPQINVTQTIDLIN</sequence>